<comment type="caution">
    <text evidence="11">The sequence shown here is derived from an EMBL/GenBank/DDBJ whole genome shotgun (WGS) entry which is preliminary data.</text>
</comment>
<evidence type="ECO:0000256" key="9">
    <source>
        <dbReference type="SAM" id="Phobius"/>
    </source>
</evidence>
<dbReference type="EMBL" id="SJTG01000009">
    <property type="protein sequence ID" value="TCI05836.1"/>
    <property type="molecule type" value="Genomic_DNA"/>
</dbReference>
<proteinExistence type="predicted"/>
<dbReference type="SUPFAM" id="SSF55874">
    <property type="entry name" value="ATPase domain of HSP90 chaperone/DNA topoisomerase II/histidine kinase"/>
    <property type="match status" value="1"/>
</dbReference>
<dbReference type="Gene3D" id="1.10.287.130">
    <property type="match status" value="1"/>
</dbReference>
<evidence type="ECO:0000256" key="2">
    <source>
        <dbReference type="ARBA" id="ARBA00012438"/>
    </source>
</evidence>
<dbReference type="InterPro" id="IPR036890">
    <property type="entry name" value="HATPase_C_sf"/>
</dbReference>
<feature type="transmembrane region" description="Helical" evidence="9">
    <location>
        <begin position="61"/>
        <end position="79"/>
    </location>
</feature>
<dbReference type="PANTHER" id="PTHR43065:SF46">
    <property type="entry name" value="C4-DICARBOXYLATE TRANSPORT SENSOR PROTEIN DCTB"/>
    <property type="match status" value="1"/>
</dbReference>
<evidence type="ECO:0000256" key="4">
    <source>
        <dbReference type="ARBA" id="ARBA00022679"/>
    </source>
</evidence>
<feature type="domain" description="Histidine kinase" evidence="10">
    <location>
        <begin position="238"/>
        <end position="449"/>
    </location>
</feature>
<dbReference type="RefSeq" id="WP_131413554.1">
    <property type="nucleotide sequence ID" value="NZ_SJTG01000009.1"/>
</dbReference>
<dbReference type="PROSITE" id="PS50109">
    <property type="entry name" value="HIS_KIN"/>
    <property type="match status" value="1"/>
</dbReference>
<dbReference type="InterPro" id="IPR036097">
    <property type="entry name" value="HisK_dim/P_sf"/>
</dbReference>
<keyword evidence="8" id="KW-0902">Two-component regulatory system</keyword>
<dbReference type="Proteomes" id="UP000291822">
    <property type="component" value="Unassembled WGS sequence"/>
</dbReference>
<dbReference type="PANTHER" id="PTHR43065">
    <property type="entry name" value="SENSOR HISTIDINE KINASE"/>
    <property type="match status" value="1"/>
</dbReference>
<evidence type="ECO:0000256" key="7">
    <source>
        <dbReference type="ARBA" id="ARBA00022840"/>
    </source>
</evidence>
<keyword evidence="9" id="KW-0472">Membrane</keyword>
<feature type="transmembrane region" description="Helical" evidence="9">
    <location>
        <begin position="21"/>
        <end position="41"/>
    </location>
</feature>
<evidence type="ECO:0000313" key="12">
    <source>
        <dbReference type="Proteomes" id="UP000291822"/>
    </source>
</evidence>
<dbReference type="GO" id="GO:0005524">
    <property type="term" value="F:ATP binding"/>
    <property type="evidence" value="ECO:0007669"/>
    <property type="project" value="UniProtKB-KW"/>
</dbReference>
<dbReference type="PRINTS" id="PR00344">
    <property type="entry name" value="BCTRLSENSOR"/>
</dbReference>
<evidence type="ECO:0000259" key="10">
    <source>
        <dbReference type="PROSITE" id="PS50109"/>
    </source>
</evidence>
<protein>
    <recommendedName>
        <fullName evidence="2">histidine kinase</fullName>
        <ecNumber evidence="2">2.7.13.3</ecNumber>
    </recommendedName>
</protein>
<evidence type="ECO:0000256" key="6">
    <source>
        <dbReference type="ARBA" id="ARBA00022777"/>
    </source>
</evidence>
<evidence type="ECO:0000313" key="11">
    <source>
        <dbReference type="EMBL" id="TCI05836.1"/>
    </source>
</evidence>
<evidence type="ECO:0000256" key="5">
    <source>
        <dbReference type="ARBA" id="ARBA00022741"/>
    </source>
</evidence>
<keyword evidence="3" id="KW-0597">Phosphoprotein</keyword>
<dbReference type="InterPro" id="IPR005467">
    <property type="entry name" value="His_kinase_dom"/>
</dbReference>
<keyword evidence="5" id="KW-0547">Nucleotide-binding</keyword>
<keyword evidence="9" id="KW-1133">Transmembrane helix</keyword>
<evidence type="ECO:0000256" key="8">
    <source>
        <dbReference type="ARBA" id="ARBA00023012"/>
    </source>
</evidence>
<keyword evidence="4" id="KW-0808">Transferase</keyword>
<dbReference type="Pfam" id="PF02518">
    <property type="entry name" value="HATPase_c"/>
    <property type="match status" value="1"/>
</dbReference>
<dbReference type="InterPro" id="IPR003594">
    <property type="entry name" value="HATPase_dom"/>
</dbReference>
<dbReference type="GO" id="GO:0000155">
    <property type="term" value="F:phosphorelay sensor kinase activity"/>
    <property type="evidence" value="ECO:0007669"/>
    <property type="project" value="InterPro"/>
</dbReference>
<evidence type="ECO:0000256" key="1">
    <source>
        <dbReference type="ARBA" id="ARBA00000085"/>
    </source>
</evidence>
<dbReference type="InterPro" id="IPR004358">
    <property type="entry name" value="Sig_transdc_His_kin-like_C"/>
</dbReference>
<feature type="transmembrane region" description="Helical" evidence="9">
    <location>
        <begin position="163"/>
        <end position="181"/>
    </location>
</feature>
<organism evidence="11 12">
    <name type="scientific">Dyella soli</name>
    <dbReference type="NCBI Taxonomy" id="522319"/>
    <lineage>
        <taxon>Bacteria</taxon>
        <taxon>Pseudomonadati</taxon>
        <taxon>Pseudomonadota</taxon>
        <taxon>Gammaproteobacteria</taxon>
        <taxon>Lysobacterales</taxon>
        <taxon>Rhodanobacteraceae</taxon>
        <taxon>Dyella</taxon>
    </lineage>
</organism>
<dbReference type="EC" id="2.7.13.3" evidence="2"/>
<keyword evidence="9" id="KW-0812">Transmembrane</keyword>
<dbReference type="SUPFAM" id="SSF47384">
    <property type="entry name" value="Homodimeric domain of signal transducing histidine kinase"/>
    <property type="match status" value="1"/>
</dbReference>
<dbReference type="AlphaFoldDB" id="A0A4V2NKS9"/>
<comment type="catalytic activity">
    <reaction evidence="1">
        <text>ATP + protein L-histidine = ADP + protein N-phospho-L-histidine.</text>
        <dbReference type="EC" id="2.7.13.3"/>
    </reaction>
</comment>
<gene>
    <name evidence="11" type="ORF">EZM97_36515</name>
</gene>
<keyword evidence="12" id="KW-1185">Reference proteome</keyword>
<dbReference type="Gene3D" id="3.30.565.10">
    <property type="entry name" value="Histidine kinase-like ATPase, C-terminal domain"/>
    <property type="match status" value="1"/>
</dbReference>
<name>A0A4V2NKS9_9GAMM</name>
<keyword evidence="7" id="KW-0067">ATP-binding</keyword>
<dbReference type="SMART" id="SM00387">
    <property type="entry name" value="HATPase_c"/>
    <property type="match status" value="1"/>
</dbReference>
<sequence>MREWLDRAPTSNPVDRLNARFIQLLMIGVGLATVLARVYFTLAEPAVALPATWSLDQLTDLIVDGAVTLAAFGGVMVIRRGHFNRGIQFFLCVFLLSLAANYATTGYRHAPPDPTPTLLLAIGGVVLGRRTLWAVYTAVIGSFALGQLADATWLPEPRPLGDAFHTLPMLAVAYLLVTFAIDSTTRALRTMLAEAQHRSAALALANERLKKEMEERLRTQHQLIHSQKLDAVGRAATGVAHDFGNVLNVVLGYAAQREQLADLGTPALLDAMEGIELAALRALTLSRKLLNFSRQDVSVTQVFDATVALRELEPMLRQLLGRYIQLDTKLGNSTLPVLLDRGQFELMVLNIAANARDAMPEGGRFGVTLERMETEPSLLLTLADTGVGMTDDVRAHVFEPFYTTKPFGRGTGLGLAVVASMIEAAHGRIDVASAPQHGTSFHIRLPLHMTSDDTPQLAAVIEAPASAVAGE</sequence>
<dbReference type="CDD" id="cd00082">
    <property type="entry name" value="HisKA"/>
    <property type="match status" value="1"/>
</dbReference>
<keyword evidence="6 11" id="KW-0418">Kinase</keyword>
<evidence type="ECO:0000256" key="3">
    <source>
        <dbReference type="ARBA" id="ARBA00022553"/>
    </source>
</evidence>
<reference evidence="11 12" key="1">
    <citation type="submission" date="2019-02" db="EMBL/GenBank/DDBJ databases">
        <title>Dyella amyloliquefaciens sp. nov., isolated from forest soil.</title>
        <authorList>
            <person name="Gao Z.-H."/>
            <person name="Qiu L.-H."/>
        </authorList>
    </citation>
    <scope>NUCLEOTIDE SEQUENCE [LARGE SCALE GENOMIC DNA]</scope>
    <source>
        <strain evidence="11 12">KACC 12747</strain>
    </source>
</reference>
<accession>A0A4V2NKS9</accession>
<dbReference type="InterPro" id="IPR003661">
    <property type="entry name" value="HisK_dim/P_dom"/>
</dbReference>